<dbReference type="PANTHER" id="PTHR11271">
    <property type="entry name" value="GUANINE DEAMINASE"/>
    <property type="match status" value="1"/>
</dbReference>
<dbReference type="InterPro" id="IPR011059">
    <property type="entry name" value="Metal-dep_hydrolase_composite"/>
</dbReference>
<evidence type="ECO:0000256" key="4">
    <source>
        <dbReference type="ARBA" id="ARBA00022833"/>
    </source>
</evidence>
<evidence type="ECO:0000313" key="6">
    <source>
        <dbReference type="EMBL" id="PGH10875.1"/>
    </source>
</evidence>
<keyword evidence="2" id="KW-0479">Metal-binding</keyword>
<evidence type="ECO:0000256" key="3">
    <source>
        <dbReference type="ARBA" id="ARBA00022801"/>
    </source>
</evidence>
<name>A0A2B7XPL5_9EURO</name>
<dbReference type="SUPFAM" id="SSF51338">
    <property type="entry name" value="Composite domain of metallo-dependent hydrolases"/>
    <property type="match status" value="1"/>
</dbReference>
<dbReference type="GO" id="GO:0019239">
    <property type="term" value="F:deaminase activity"/>
    <property type="evidence" value="ECO:0007669"/>
    <property type="project" value="TreeGrafter"/>
</dbReference>
<dbReference type="Proteomes" id="UP000223968">
    <property type="component" value="Unassembled WGS sequence"/>
</dbReference>
<gene>
    <name evidence="6" type="ORF">AJ79_05235</name>
</gene>
<feature type="domain" description="Amidohydrolase-related" evidence="5">
    <location>
        <begin position="63"/>
        <end position="429"/>
    </location>
</feature>
<dbReference type="Pfam" id="PF01979">
    <property type="entry name" value="Amidohydro_1"/>
    <property type="match status" value="1"/>
</dbReference>
<reference evidence="6 7" key="1">
    <citation type="submission" date="2017-10" db="EMBL/GenBank/DDBJ databases">
        <title>Comparative genomics in systemic dimorphic fungi from Ajellomycetaceae.</title>
        <authorList>
            <person name="Munoz J.F."/>
            <person name="Mcewen J.G."/>
            <person name="Clay O.K."/>
            <person name="Cuomo C.A."/>
        </authorList>
    </citation>
    <scope>NUCLEOTIDE SEQUENCE [LARGE SCALE GENOMIC DNA]</scope>
    <source>
        <strain evidence="6 7">UAMH5409</strain>
    </source>
</reference>
<dbReference type="GO" id="GO:0005829">
    <property type="term" value="C:cytosol"/>
    <property type="evidence" value="ECO:0007669"/>
    <property type="project" value="TreeGrafter"/>
</dbReference>
<keyword evidence="4" id="KW-0862">Zinc</keyword>
<evidence type="ECO:0000256" key="2">
    <source>
        <dbReference type="ARBA" id="ARBA00022723"/>
    </source>
</evidence>
<dbReference type="OrthoDB" id="194468at2759"/>
<dbReference type="InterPro" id="IPR051607">
    <property type="entry name" value="Metallo-dep_hydrolases"/>
</dbReference>
<evidence type="ECO:0000313" key="7">
    <source>
        <dbReference type="Proteomes" id="UP000223968"/>
    </source>
</evidence>
<sequence>MPTSLLLQNGTILAPNPDDSNDVIPLREHSLLVEGSMITRIGPHAEVQPPSPDTKVIDCSGKIVSPGFIDTHHHMWQTQLKGRHADQSLIEYMPSGNMQGGNYTAEDIFWGQLGGCLSSIDAGTTTVVDHAHMSYSAAHIENAVSATISSGIRSVFGFTPITRVKSWDPPFTMDDDLFPPWLFETFDKLAQQAPFGDGRVQLGFAMDLWFLPKEIILNIFDRINKAGVKTVTAHYLHGIYNFNGTPLPDILASYNLLGPQILLSHATLATPAAAHQLTSTGTFVSSTPETELQMGHGLPVCFRDDLKSQCSLGIDCHSNNSSDMMTQMRLALQAERSRRNQIKLDKGEIPLLKIEGTVKDVFRLATMQGARAVKMEKEIGSLEVGKRGDVVVFEGRSTGMVCAAAQDPVAAIVLHASVGDVGTVVVDGVVRKREGRLVEVAVEEGIGGSGKGRRVVGWEDVAGELVRSRREIEERVKGIDWEKALDAFLGLYKNVRDG</sequence>
<dbReference type="Gene3D" id="2.30.40.10">
    <property type="entry name" value="Urease, subunit C, domain 1"/>
    <property type="match status" value="1"/>
</dbReference>
<dbReference type="STRING" id="1447875.A0A2B7XPL5"/>
<dbReference type="Gene3D" id="3.20.20.140">
    <property type="entry name" value="Metal-dependent hydrolases"/>
    <property type="match status" value="1"/>
</dbReference>
<dbReference type="SUPFAM" id="SSF51556">
    <property type="entry name" value="Metallo-dependent hydrolases"/>
    <property type="match status" value="1"/>
</dbReference>
<dbReference type="PANTHER" id="PTHR11271:SF37">
    <property type="entry name" value="FAMILY PROTEIN, PUTATIVE (AFU_ORTHOLOGUE AFUA_4G00460)-RELATED"/>
    <property type="match status" value="1"/>
</dbReference>
<accession>A0A2B7XPL5</accession>
<dbReference type="EMBL" id="PDNB01000081">
    <property type="protein sequence ID" value="PGH10875.1"/>
    <property type="molecule type" value="Genomic_DNA"/>
</dbReference>
<keyword evidence="3" id="KW-0378">Hydrolase</keyword>
<organism evidence="6 7">
    <name type="scientific">Helicocarpus griseus UAMH5409</name>
    <dbReference type="NCBI Taxonomy" id="1447875"/>
    <lineage>
        <taxon>Eukaryota</taxon>
        <taxon>Fungi</taxon>
        <taxon>Dikarya</taxon>
        <taxon>Ascomycota</taxon>
        <taxon>Pezizomycotina</taxon>
        <taxon>Eurotiomycetes</taxon>
        <taxon>Eurotiomycetidae</taxon>
        <taxon>Onygenales</taxon>
        <taxon>Ajellomycetaceae</taxon>
        <taxon>Helicocarpus</taxon>
    </lineage>
</organism>
<keyword evidence="7" id="KW-1185">Reference proteome</keyword>
<protein>
    <recommendedName>
        <fullName evidence="5">Amidohydrolase-related domain-containing protein</fullName>
    </recommendedName>
</protein>
<comment type="cofactor">
    <cofactor evidence="1">
        <name>Zn(2+)</name>
        <dbReference type="ChEBI" id="CHEBI:29105"/>
    </cofactor>
</comment>
<evidence type="ECO:0000259" key="5">
    <source>
        <dbReference type="Pfam" id="PF01979"/>
    </source>
</evidence>
<proteinExistence type="predicted"/>
<evidence type="ECO:0000256" key="1">
    <source>
        <dbReference type="ARBA" id="ARBA00001947"/>
    </source>
</evidence>
<dbReference type="AlphaFoldDB" id="A0A2B7XPL5"/>
<dbReference type="GO" id="GO:0046872">
    <property type="term" value="F:metal ion binding"/>
    <property type="evidence" value="ECO:0007669"/>
    <property type="project" value="UniProtKB-KW"/>
</dbReference>
<comment type="caution">
    <text evidence="6">The sequence shown here is derived from an EMBL/GenBank/DDBJ whole genome shotgun (WGS) entry which is preliminary data.</text>
</comment>
<dbReference type="InterPro" id="IPR032466">
    <property type="entry name" value="Metal_Hydrolase"/>
</dbReference>
<dbReference type="InterPro" id="IPR006680">
    <property type="entry name" value="Amidohydro-rel"/>
</dbReference>